<evidence type="ECO:0000313" key="2">
    <source>
        <dbReference type="Proteomes" id="UP000324800"/>
    </source>
</evidence>
<dbReference type="EMBL" id="SNRW01002131">
    <property type="protein sequence ID" value="KAA6393815.1"/>
    <property type="molecule type" value="Genomic_DNA"/>
</dbReference>
<dbReference type="AlphaFoldDB" id="A0A5J4WHI2"/>
<comment type="caution">
    <text evidence="1">The sequence shown here is derived from an EMBL/GenBank/DDBJ whole genome shotgun (WGS) entry which is preliminary data.</text>
</comment>
<dbReference type="Proteomes" id="UP000324800">
    <property type="component" value="Unassembled WGS sequence"/>
</dbReference>
<protein>
    <submittedName>
        <fullName evidence="1">Uncharacterized protein</fullName>
    </submittedName>
</protein>
<sequence>MKFPKSQEQVGGSAHCATFIIGHKLSFVYTSPYNNPHISQSSQLQIQLNPFQFTSSSISQNIIFFFSQGQSTSHEHLPNAQYHNMHASVGFNTRPQFLPFLINYPNQITTSSSVHRKTANQTSSTLNQSEQLLPFQKVFSHQKLKSTELDISNDQIHESDVEADWNLNATAERGVNDQDDKY</sequence>
<reference evidence="1 2" key="1">
    <citation type="submission" date="2019-03" db="EMBL/GenBank/DDBJ databases">
        <title>Single cell metagenomics reveals metabolic interactions within the superorganism composed of flagellate Streblomastix strix and complex community of Bacteroidetes bacteria on its surface.</title>
        <authorList>
            <person name="Treitli S.C."/>
            <person name="Kolisko M."/>
            <person name="Husnik F."/>
            <person name="Keeling P."/>
            <person name="Hampl V."/>
        </authorList>
    </citation>
    <scope>NUCLEOTIDE SEQUENCE [LARGE SCALE GENOMIC DNA]</scope>
    <source>
        <strain evidence="1">ST1C</strain>
    </source>
</reference>
<evidence type="ECO:0000313" key="1">
    <source>
        <dbReference type="EMBL" id="KAA6393815.1"/>
    </source>
</evidence>
<proteinExistence type="predicted"/>
<organism evidence="1 2">
    <name type="scientific">Streblomastix strix</name>
    <dbReference type="NCBI Taxonomy" id="222440"/>
    <lineage>
        <taxon>Eukaryota</taxon>
        <taxon>Metamonada</taxon>
        <taxon>Preaxostyla</taxon>
        <taxon>Oxymonadida</taxon>
        <taxon>Streblomastigidae</taxon>
        <taxon>Streblomastix</taxon>
    </lineage>
</organism>
<accession>A0A5J4WHI2</accession>
<name>A0A5J4WHI2_9EUKA</name>
<gene>
    <name evidence="1" type="ORF">EZS28_010659</name>
</gene>